<evidence type="ECO:0000256" key="1">
    <source>
        <dbReference type="SAM" id="MobiDB-lite"/>
    </source>
</evidence>
<dbReference type="Proteomes" id="UP001629113">
    <property type="component" value="Unassembled WGS sequence"/>
</dbReference>
<dbReference type="EMBL" id="JBFCZG010000001">
    <property type="protein sequence ID" value="KAL3427397.1"/>
    <property type="molecule type" value="Genomic_DNA"/>
</dbReference>
<gene>
    <name evidence="2" type="ORF">PVAG01_00906</name>
</gene>
<name>A0ABR4PVM3_9HELO</name>
<feature type="compositionally biased region" description="Pro residues" evidence="1">
    <location>
        <begin position="452"/>
        <end position="462"/>
    </location>
</feature>
<organism evidence="2 3">
    <name type="scientific">Phlyctema vagabunda</name>
    <dbReference type="NCBI Taxonomy" id="108571"/>
    <lineage>
        <taxon>Eukaryota</taxon>
        <taxon>Fungi</taxon>
        <taxon>Dikarya</taxon>
        <taxon>Ascomycota</taxon>
        <taxon>Pezizomycotina</taxon>
        <taxon>Leotiomycetes</taxon>
        <taxon>Helotiales</taxon>
        <taxon>Dermateaceae</taxon>
        <taxon>Phlyctema</taxon>
    </lineage>
</organism>
<feature type="region of interest" description="Disordered" evidence="1">
    <location>
        <begin position="435"/>
        <end position="489"/>
    </location>
</feature>
<sequence length="508" mass="57217">MSAILNMTRTDRLYKGTAVFKWEDNPGLGHHCGVCAKPFTKDSCKVTCVAKHAEPCYRYHQILHFLGKAHECSPCLMSDQMHHSRHKDILTLVRKIKELDQAEANRVAPYAKKQDEDSPSGMRRRRSLAEATVETDSDLLSEPSRLSKREKKRQRRSGGSAGPTRVATEVFTKDDMEFVDEALHFLPSDGRALVAPSTNDPPRRPGTRNAKEVMRLPRSNTTSSNQKSSHYVNNSRTAYLSKIHRHGNQGKSSRLSKRNLDICGEVDSEIFSRLGVELVSPYLSSRRKELVVKLVEAVKNDLEVVDQEEVEAHFRELAFYRWAGRGARIAMEEAHKNYDWATGLLSKNYQTSDVELPNVQDTINETEADDPHSMRRLANSSDELQVEGNSEDPGLQIKNVKSIAGTTRFTSSSTPIPSTATKRTTPNILRIVLPPKVQTPRPPSRRSASPFIPKPLPPPTPIFKPRKPKIKKQPAPQQDIFADMPGGVEPFDPEDLEFLIEMRARRMA</sequence>
<feature type="region of interest" description="Disordered" evidence="1">
    <location>
        <begin position="107"/>
        <end position="169"/>
    </location>
</feature>
<accession>A0ABR4PVM3</accession>
<reference evidence="2 3" key="1">
    <citation type="submission" date="2024-06" db="EMBL/GenBank/DDBJ databases">
        <title>Complete genome of Phlyctema vagabunda strain 19-DSS-EL-015.</title>
        <authorList>
            <person name="Fiorenzani C."/>
        </authorList>
    </citation>
    <scope>NUCLEOTIDE SEQUENCE [LARGE SCALE GENOMIC DNA]</scope>
    <source>
        <strain evidence="2 3">19-DSS-EL-015</strain>
    </source>
</reference>
<keyword evidence="3" id="KW-1185">Reference proteome</keyword>
<evidence type="ECO:0000313" key="2">
    <source>
        <dbReference type="EMBL" id="KAL3427397.1"/>
    </source>
</evidence>
<proteinExistence type="predicted"/>
<evidence type="ECO:0000313" key="3">
    <source>
        <dbReference type="Proteomes" id="UP001629113"/>
    </source>
</evidence>
<protein>
    <submittedName>
        <fullName evidence="2">Uncharacterized protein</fullName>
    </submittedName>
</protein>
<feature type="compositionally biased region" description="Basic residues" evidence="1">
    <location>
        <begin position="146"/>
        <end position="156"/>
    </location>
</feature>
<comment type="caution">
    <text evidence="2">The sequence shown here is derived from an EMBL/GenBank/DDBJ whole genome shotgun (WGS) entry which is preliminary data.</text>
</comment>